<dbReference type="InterPro" id="IPR015797">
    <property type="entry name" value="NUDIX_hydrolase-like_dom_sf"/>
</dbReference>
<dbReference type="Pfam" id="PF15916">
    <property type="entry name" value="DUF4743"/>
    <property type="match status" value="1"/>
</dbReference>
<dbReference type="SUPFAM" id="SSF55811">
    <property type="entry name" value="Nudix"/>
    <property type="match status" value="1"/>
</dbReference>
<dbReference type="Gene3D" id="3.30.750.160">
    <property type="match status" value="1"/>
</dbReference>
<name>A0A1B6LDN2_9HEMI</name>
<reference evidence="2" key="1">
    <citation type="submission" date="2015-11" db="EMBL/GenBank/DDBJ databases">
        <title>De novo transcriptome assembly of four potential Pierce s Disease insect vectors from Arizona vineyards.</title>
        <authorList>
            <person name="Tassone E.E."/>
        </authorList>
    </citation>
    <scope>NUCLEOTIDE SEQUENCE</scope>
</reference>
<protein>
    <recommendedName>
        <fullName evidence="1">DUF4743 domain-containing protein</fullName>
    </recommendedName>
</protein>
<gene>
    <name evidence="2" type="ORF">g.5173</name>
</gene>
<accession>A0A1B6LDN2</accession>
<sequence>MAGKDISVSRILKLAQQFNCFYLSGLQSGTSWPFIVAGKQVGLVRPDVLSKLSNYPEVFSVQKNCVTLNPAFRDYAERSAKVEEVLKECRAQETFITLKGWRDECFDVRAGYSAEALLKMDRCATCLFGICNYGVDINGYVMDPDKGLCIWLQRRSQTKQTWPGRWDNMWEEDLLSAMVSWKLPTRKLRKKPPYRLR</sequence>
<dbReference type="AlphaFoldDB" id="A0A1B6LDN2"/>
<evidence type="ECO:0000259" key="1">
    <source>
        <dbReference type="Pfam" id="PF15916"/>
    </source>
</evidence>
<evidence type="ECO:0000313" key="2">
    <source>
        <dbReference type="EMBL" id="JAT21807.1"/>
    </source>
</evidence>
<dbReference type="InterPro" id="IPR031804">
    <property type="entry name" value="DUF4743"/>
</dbReference>
<proteinExistence type="predicted"/>
<dbReference type="EMBL" id="GEBQ01018170">
    <property type="protein sequence ID" value="JAT21807.1"/>
    <property type="molecule type" value="Transcribed_RNA"/>
</dbReference>
<feature type="domain" description="DUF4743" evidence="1">
    <location>
        <begin position="11"/>
        <end position="130"/>
    </location>
</feature>
<organism evidence="2">
    <name type="scientific">Graphocephala atropunctata</name>
    <dbReference type="NCBI Taxonomy" id="36148"/>
    <lineage>
        <taxon>Eukaryota</taxon>
        <taxon>Metazoa</taxon>
        <taxon>Ecdysozoa</taxon>
        <taxon>Arthropoda</taxon>
        <taxon>Hexapoda</taxon>
        <taxon>Insecta</taxon>
        <taxon>Pterygota</taxon>
        <taxon>Neoptera</taxon>
        <taxon>Paraneoptera</taxon>
        <taxon>Hemiptera</taxon>
        <taxon>Auchenorrhyncha</taxon>
        <taxon>Membracoidea</taxon>
        <taxon>Cicadellidae</taxon>
        <taxon>Cicadellinae</taxon>
        <taxon>Cicadellini</taxon>
        <taxon>Graphocephala</taxon>
    </lineage>
</organism>